<keyword evidence="2" id="KW-0472">Membrane</keyword>
<evidence type="ECO:0008006" key="5">
    <source>
        <dbReference type="Google" id="ProtNLM"/>
    </source>
</evidence>
<feature type="transmembrane region" description="Helical" evidence="2">
    <location>
        <begin position="234"/>
        <end position="254"/>
    </location>
</feature>
<dbReference type="Proteomes" id="UP000193467">
    <property type="component" value="Unassembled WGS sequence"/>
</dbReference>
<feature type="transmembrane region" description="Helical" evidence="2">
    <location>
        <begin position="120"/>
        <end position="139"/>
    </location>
</feature>
<feature type="transmembrane region" description="Helical" evidence="2">
    <location>
        <begin position="171"/>
        <end position="194"/>
    </location>
</feature>
<dbReference type="PROSITE" id="PS51257">
    <property type="entry name" value="PROKAR_LIPOPROTEIN"/>
    <property type="match status" value="1"/>
</dbReference>
<evidence type="ECO:0000313" key="4">
    <source>
        <dbReference type="Proteomes" id="UP000193467"/>
    </source>
</evidence>
<feature type="transmembrane region" description="Helical" evidence="2">
    <location>
        <begin position="43"/>
        <end position="67"/>
    </location>
</feature>
<evidence type="ECO:0000256" key="1">
    <source>
        <dbReference type="SAM" id="MobiDB-lite"/>
    </source>
</evidence>
<proteinExistence type="predicted"/>
<feature type="transmembrane region" description="Helical" evidence="2">
    <location>
        <begin position="12"/>
        <end position="31"/>
    </location>
</feature>
<evidence type="ECO:0000256" key="2">
    <source>
        <dbReference type="SAM" id="Phobius"/>
    </source>
</evidence>
<reference evidence="3 4" key="1">
    <citation type="submission" date="2016-07" db="EMBL/GenBank/DDBJ databases">
        <title>Pervasive Adenine N6-methylation of Active Genes in Fungi.</title>
        <authorList>
            <consortium name="DOE Joint Genome Institute"/>
            <person name="Mondo S.J."/>
            <person name="Dannebaum R.O."/>
            <person name="Kuo R.C."/>
            <person name="Labutti K."/>
            <person name="Haridas S."/>
            <person name="Kuo A."/>
            <person name="Salamov A."/>
            <person name="Ahrendt S.R."/>
            <person name="Lipzen A."/>
            <person name="Sullivan W."/>
            <person name="Andreopoulos W.B."/>
            <person name="Clum A."/>
            <person name="Lindquist E."/>
            <person name="Daum C."/>
            <person name="Ramamoorthy G.K."/>
            <person name="Gryganskyi A."/>
            <person name="Culley D."/>
            <person name="Magnuson J.K."/>
            <person name="James T.Y."/>
            <person name="O'Malley M.A."/>
            <person name="Stajich J.E."/>
            <person name="Spatafora J.W."/>
            <person name="Visel A."/>
            <person name="Grigoriev I.V."/>
        </authorList>
    </citation>
    <scope>NUCLEOTIDE SEQUENCE [LARGE SCALE GENOMIC DNA]</scope>
    <source>
        <strain evidence="3 4">62-1032</strain>
    </source>
</reference>
<dbReference type="PANTHER" id="PTHR38848">
    <property type="entry name" value="G-PROTEIN COUPLED RECEPTORS FAMILY 3 PROFILE DOMAIN-CONTAINING PROTEIN"/>
    <property type="match status" value="1"/>
</dbReference>
<name>A0A1Y2F3A7_9BASI</name>
<keyword evidence="4" id="KW-1185">Reference proteome</keyword>
<dbReference type="AlphaFoldDB" id="A0A1Y2F3A7"/>
<protein>
    <recommendedName>
        <fullName evidence="5">G-protein coupled receptors family 3 profile domain-containing protein</fullName>
    </recommendedName>
</protein>
<keyword evidence="2" id="KW-0812">Transmembrane</keyword>
<dbReference type="InParanoid" id="A0A1Y2F3A7"/>
<sequence length="392" mass="41674">MDSDSVRSLSRRVAIGVLFLAAACTLSALIAKRATNLRNSTVIQRLGVLVLGSALIHIALSCLILFALGAGMSASTCSAAGIIGLVSYLCTKLLVFAYLLERVYVVWHLRLIPRRKSATYRLAALPFLAICAVFGYVIATRHNELRPYASPGSRSRFSCHLGVDNTVAAPLLLATSCAFSALLLALFLIPLLKAQFTRARTIARKSCLASAASLCSEAVVLGVLLWKGGWERSFVWLGSCGADVLLNAIIIYSITSSSHSTSSFDLEASLPPPTPYPDFASPRSQFSKSSFGSPRPSMSRAHSLDHFSFAQAAPSPPKVAFLLNRPLRGLSEDLVVEFDGEDGDEGKTSSGSPSSMAFLDSLHSNYTPSPSSSSSPPSYPPPQSPKGSTLGI</sequence>
<dbReference type="EMBL" id="MCGR01000029">
    <property type="protein sequence ID" value="ORY78398.1"/>
    <property type="molecule type" value="Genomic_DNA"/>
</dbReference>
<feature type="transmembrane region" description="Helical" evidence="2">
    <location>
        <begin position="206"/>
        <end position="228"/>
    </location>
</feature>
<evidence type="ECO:0000313" key="3">
    <source>
        <dbReference type="EMBL" id="ORY78398.1"/>
    </source>
</evidence>
<dbReference type="OrthoDB" id="3210850at2759"/>
<feature type="region of interest" description="Disordered" evidence="1">
    <location>
        <begin position="339"/>
        <end position="392"/>
    </location>
</feature>
<accession>A0A1Y2F3A7</accession>
<comment type="caution">
    <text evidence="3">The sequence shown here is derived from an EMBL/GenBank/DDBJ whole genome shotgun (WGS) entry which is preliminary data.</text>
</comment>
<organism evidence="3 4">
    <name type="scientific">Leucosporidium creatinivorum</name>
    <dbReference type="NCBI Taxonomy" id="106004"/>
    <lineage>
        <taxon>Eukaryota</taxon>
        <taxon>Fungi</taxon>
        <taxon>Dikarya</taxon>
        <taxon>Basidiomycota</taxon>
        <taxon>Pucciniomycotina</taxon>
        <taxon>Microbotryomycetes</taxon>
        <taxon>Leucosporidiales</taxon>
        <taxon>Leucosporidium</taxon>
    </lineage>
</organism>
<feature type="transmembrane region" description="Helical" evidence="2">
    <location>
        <begin position="79"/>
        <end position="100"/>
    </location>
</feature>
<gene>
    <name evidence="3" type="ORF">BCR35DRAFT_352902</name>
</gene>
<dbReference type="PANTHER" id="PTHR38848:SF3">
    <property type="entry name" value="G-PROTEIN COUPLED RECEPTORS FAMILY 3 PROFILE DOMAIN-CONTAINING PROTEIN"/>
    <property type="match status" value="1"/>
</dbReference>
<keyword evidence="2" id="KW-1133">Transmembrane helix</keyword>